<name>A0A3B5L1M4_9TELE</name>
<dbReference type="FunFam" id="2.60.120.10:FF:000017">
    <property type="entry name" value="cAMP-dependent protein kinase type II regulatory subunit"/>
    <property type="match status" value="1"/>
</dbReference>
<dbReference type="STRING" id="32473.ENSXCOP00000003786"/>
<keyword evidence="9" id="KW-0547">Nucleotide-binding</keyword>
<dbReference type="FunFam" id="2.60.120.10:FF:000027">
    <property type="entry name" value="Protein kinase cAMP-dependent type II regulatory subunit alpha"/>
    <property type="match status" value="1"/>
</dbReference>
<accession>A0A3B5L1M4</accession>
<protein>
    <recommendedName>
        <fullName evidence="13">cAMP-dependent protein kinase type II-alpha regulatory subunit</fullName>
    </recommendedName>
</protein>
<feature type="domain" description="Cyclic nucleotide-binding" evidence="14">
    <location>
        <begin position="237"/>
        <end position="363"/>
    </location>
</feature>
<dbReference type="Pfam" id="PF00027">
    <property type="entry name" value="cNMP_binding"/>
    <property type="match status" value="2"/>
</dbReference>
<keyword evidence="11" id="KW-0114">cAMP</keyword>
<reference evidence="15" key="1">
    <citation type="submission" date="2025-08" db="UniProtKB">
        <authorList>
            <consortium name="Ensembl"/>
        </authorList>
    </citation>
    <scope>IDENTIFICATION</scope>
</reference>
<dbReference type="SMART" id="SM00100">
    <property type="entry name" value="cNMP"/>
    <property type="match status" value="2"/>
</dbReference>
<feature type="domain" description="Cyclic nucleotide-binding" evidence="14">
    <location>
        <begin position="119"/>
        <end position="234"/>
    </location>
</feature>
<dbReference type="InterPro" id="IPR050503">
    <property type="entry name" value="cAMP-dep_PK_reg_su-like"/>
</dbReference>
<comment type="function">
    <text evidence="12">Regulatory subunit of the cAMP-dependent protein kinases involved in cAMP signaling in cells. Type II regulatory chains mediate membrane association by binding to anchoring proteins, including the MAP2 kinase.</text>
</comment>
<comment type="similarity">
    <text evidence="3">Belongs to the cAMP-dependent kinase regulatory chain family.</text>
</comment>
<dbReference type="PROSITE" id="PS00888">
    <property type="entry name" value="CNMP_BINDING_1"/>
    <property type="match status" value="2"/>
</dbReference>
<dbReference type="InterPro" id="IPR014710">
    <property type="entry name" value="RmlC-like_jellyroll"/>
</dbReference>
<evidence type="ECO:0000313" key="16">
    <source>
        <dbReference type="Proteomes" id="UP000261380"/>
    </source>
</evidence>
<dbReference type="PRINTS" id="PR00103">
    <property type="entry name" value="CAMPKINASE"/>
</dbReference>
<evidence type="ECO:0000256" key="1">
    <source>
        <dbReference type="ARBA" id="ARBA00004236"/>
    </source>
</evidence>
<keyword evidence="5" id="KW-0963">Cytoplasm</keyword>
<evidence type="ECO:0000259" key="14">
    <source>
        <dbReference type="PROSITE" id="PS50042"/>
    </source>
</evidence>
<dbReference type="InterPro" id="IPR000595">
    <property type="entry name" value="cNMP-bd_dom"/>
</dbReference>
<dbReference type="AlphaFoldDB" id="A0A3B5L1M4"/>
<evidence type="ECO:0000256" key="2">
    <source>
        <dbReference type="ARBA" id="ARBA00004496"/>
    </source>
</evidence>
<dbReference type="GO" id="GO:0004862">
    <property type="term" value="F:cAMP-dependent protein kinase inhibitor activity"/>
    <property type="evidence" value="ECO:0007669"/>
    <property type="project" value="TreeGrafter"/>
</dbReference>
<proteinExistence type="inferred from homology"/>
<dbReference type="PROSITE" id="PS00889">
    <property type="entry name" value="CNMP_BINDING_2"/>
    <property type="match status" value="2"/>
</dbReference>
<dbReference type="GO" id="GO:0005886">
    <property type="term" value="C:plasma membrane"/>
    <property type="evidence" value="ECO:0007669"/>
    <property type="project" value="UniProtKB-SubCell"/>
</dbReference>
<dbReference type="GO" id="GO:0034236">
    <property type="term" value="F:protein kinase A catalytic subunit binding"/>
    <property type="evidence" value="ECO:0007669"/>
    <property type="project" value="TreeGrafter"/>
</dbReference>
<dbReference type="GO" id="GO:0005829">
    <property type="term" value="C:cytosol"/>
    <property type="evidence" value="ECO:0007669"/>
    <property type="project" value="TreeGrafter"/>
</dbReference>
<evidence type="ECO:0000256" key="10">
    <source>
        <dbReference type="ARBA" id="ARBA00023136"/>
    </source>
</evidence>
<dbReference type="PANTHER" id="PTHR11635">
    <property type="entry name" value="CAMP-DEPENDENT PROTEIN KINASE REGULATORY CHAIN"/>
    <property type="match status" value="1"/>
</dbReference>
<dbReference type="PROSITE" id="PS50042">
    <property type="entry name" value="CNMP_BINDING_3"/>
    <property type="match status" value="2"/>
</dbReference>
<dbReference type="PANTHER" id="PTHR11635:SF153">
    <property type="entry name" value="CAMP-DEPENDENT PROTEIN KINASE TYPE II-ALPHA REGULATORY SUBUNIT"/>
    <property type="match status" value="1"/>
</dbReference>
<comment type="subcellular location">
    <subcellularLocation>
        <location evidence="1">Cell membrane</location>
    </subcellularLocation>
    <subcellularLocation>
        <location evidence="2">Cytoplasm</location>
    </subcellularLocation>
</comment>
<evidence type="ECO:0000256" key="9">
    <source>
        <dbReference type="ARBA" id="ARBA00022741"/>
    </source>
</evidence>
<dbReference type="GO" id="GO:0030552">
    <property type="term" value="F:cAMP binding"/>
    <property type="evidence" value="ECO:0007669"/>
    <property type="project" value="UniProtKB-KW"/>
</dbReference>
<evidence type="ECO:0000256" key="13">
    <source>
        <dbReference type="ARBA" id="ARBA00041039"/>
    </source>
</evidence>
<evidence type="ECO:0000256" key="12">
    <source>
        <dbReference type="ARBA" id="ARBA00037198"/>
    </source>
</evidence>
<dbReference type="CDD" id="cd00038">
    <property type="entry name" value="CAP_ED"/>
    <property type="match status" value="2"/>
</dbReference>
<dbReference type="InterPro" id="IPR018490">
    <property type="entry name" value="cNMP-bd_dom_sf"/>
</dbReference>
<evidence type="ECO:0000256" key="7">
    <source>
        <dbReference type="ARBA" id="ARBA00022566"/>
    </source>
</evidence>
<evidence type="ECO:0000256" key="5">
    <source>
        <dbReference type="ARBA" id="ARBA00022490"/>
    </source>
</evidence>
<evidence type="ECO:0000256" key="11">
    <source>
        <dbReference type="ARBA" id="ARBA00023149"/>
    </source>
</evidence>
<dbReference type="InterPro" id="IPR018488">
    <property type="entry name" value="cNMP-bd_CS"/>
</dbReference>
<reference evidence="15" key="2">
    <citation type="submission" date="2025-09" db="UniProtKB">
        <authorList>
            <consortium name="Ensembl"/>
        </authorList>
    </citation>
    <scope>IDENTIFICATION</scope>
</reference>
<sequence length="376" mass="42588">MTLSGFVFWCGKTCFSVRVISSSGLLQRLTYPAGCRLIICSPLSSVCVWVFFSFFLYNRVYLCKCGTKMNVMELRVFLSVCAEAFNPDEDDEDSEPRVVHPKTDEQRCRLQEACRDILLFKTLDQEQFSQVLDAMFELKVQPQEHVIDQGDDGDNFYVIERGVYDIEVSGNCVGQYNNKGSFGELALMYNTPRAATIVATEEGALWGLDRATFRRLIVKNNAKKRRMYETFIESVPLLKSLEATERMKIVDVLGMKQFSDGERIITQGDKADCFYIVESGDVKIMMKSKTKADHADNSEVEIARCSRGQYFGELALVTNKPRAASAYAIGDVKCLVIDVQAFERLLGSCKEIMKRNIAHYEEQLVALFGSSMDLRD</sequence>
<dbReference type="Ensembl" id="ENSXCOT00000003826.1">
    <property type="protein sequence ID" value="ENSXCOP00000003786.1"/>
    <property type="gene ID" value="ENSXCOG00000002963.1"/>
</dbReference>
<keyword evidence="6" id="KW-0597">Phosphoprotein</keyword>
<keyword evidence="16" id="KW-1185">Reference proteome</keyword>
<keyword evidence="10" id="KW-0472">Membrane</keyword>
<keyword evidence="4" id="KW-1003">Cell membrane</keyword>
<dbReference type="Proteomes" id="UP000261380">
    <property type="component" value="Unplaced"/>
</dbReference>
<dbReference type="GeneTree" id="ENSGT00940000154836"/>
<keyword evidence="8" id="KW-0677">Repeat</keyword>
<evidence type="ECO:0000256" key="3">
    <source>
        <dbReference type="ARBA" id="ARBA00005753"/>
    </source>
</evidence>
<evidence type="ECO:0000256" key="4">
    <source>
        <dbReference type="ARBA" id="ARBA00022475"/>
    </source>
</evidence>
<organism evidence="15 16">
    <name type="scientific">Xiphophorus couchianus</name>
    <name type="common">Monterrey platyfish</name>
    <dbReference type="NCBI Taxonomy" id="32473"/>
    <lineage>
        <taxon>Eukaryota</taxon>
        <taxon>Metazoa</taxon>
        <taxon>Chordata</taxon>
        <taxon>Craniata</taxon>
        <taxon>Vertebrata</taxon>
        <taxon>Euteleostomi</taxon>
        <taxon>Actinopterygii</taxon>
        <taxon>Neopterygii</taxon>
        <taxon>Teleostei</taxon>
        <taxon>Neoteleostei</taxon>
        <taxon>Acanthomorphata</taxon>
        <taxon>Ovalentaria</taxon>
        <taxon>Atherinomorphae</taxon>
        <taxon>Cyprinodontiformes</taxon>
        <taxon>Poeciliidae</taxon>
        <taxon>Poeciliinae</taxon>
        <taxon>Xiphophorus</taxon>
    </lineage>
</organism>
<dbReference type="Gene3D" id="2.60.120.10">
    <property type="entry name" value="Jelly Rolls"/>
    <property type="match status" value="2"/>
</dbReference>
<keyword evidence="7" id="KW-0116">cAMP-binding</keyword>
<evidence type="ECO:0000256" key="8">
    <source>
        <dbReference type="ARBA" id="ARBA00022737"/>
    </source>
</evidence>
<evidence type="ECO:0000313" key="15">
    <source>
        <dbReference type="Ensembl" id="ENSXCOP00000003786.1"/>
    </source>
</evidence>
<evidence type="ECO:0000256" key="6">
    <source>
        <dbReference type="ARBA" id="ARBA00022553"/>
    </source>
</evidence>
<dbReference type="SUPFAM" id="SSF51206">
    <property type="entry name" value="cAMP-binding domain-like"/>
    <property type="match status" value="2"/>
</dbReference>
<dbReference type="GO" id="GO:0005952">
    <property type="term" value="C:cAMP-dependent protein kinase complex"/>
    <property type="evidence" value="ECO:0007669"/>
    <property type="project" value="InterPro"/>
</dbReference>